<keyword evidence="1" id="KW-0472">Membrane</keyword>
<keyword evidence="1" id="KW-1133">Transmembrane helix</keyword>
<feature type="transmembrane region" description="Helical" evidence="1">
    <location>
        <begin position="305"/>
        <end position="324"/>
    </location>
</feature>
<accession>A0ABQ1QRI8</accession>
<sequence>MIFQTPILALLLVSALASAVALWSGWFALRVLRRWNLASGSREQLRLERATELVSTLFRFVMLAELAALVLFVFNADRMAPLFVGAMCAVGTLSANDWGFPALYLKIAVFFAASVWLMLDHADRLGRDYPLTRLKYGAILAIAPLVVASAGVQLTYFLNLETDVITSCCSKVFTEVNDGIAAEMTGMDPGLALWLLAGAGLAVALTGGASLWRGRGHGAFALAGGAFFLVALAAIVSVISLYVYDHPNHHCPFCILKPEYGYVGYALYLPLFTATALALGAGAIRPFARIDSLKAALPGMLRRQTLSALIGFGLFGVVVLWSIWRSRLILFG</sequence>
<feature type="transmembrane region" description="Helical" evidence="1">
    <location>
        <begin position="262"/>
        <end position="284"/>
    </location>
</feature>
<feature type="transmembrane region" description="Helical" evidence="1">
    <location>
        <begin position="191"/>
        <end position="212"/>
    </location>
</feature>
<reference evidence="3" key="1">
    <citation type="journal article" date="2019" name="Int. J. Syst. Evol. Microbiol.">
        <title>The Global Catalogue of Microorganisms (GCM) 10K type strain sequencing project: providing services to taxonomists for standard genome sequencing and annotation.</title>
        <authorList>
            <consortium name="The Broad Institute Genomics Platform"/>
            <consortium name="The Broad Institute Genome Sequencing Center for Infectious Disease"/>
            <person name="Wu L."/>
            <person name="Ma J."/>
        </authorList>
    </citation>
    <scope>NUCLEOTIDE SEQUENCE [LARGE SCALE GENOMIC DNA]</scope>
    <source>
        <strain evidence="3">CGMCC 1.12922</strain>
    </source>
</reference>
<evidence type="ECO:0000313" key="3">
    <source>
        <dbReference type="Proteomes" id="UP000617355"/>
    </source>
</evidence>
<feature type="transmembrane region" description="Helical" evidence="1">
    <location>
        <begin position="219"/>
        <end position="242"/>
    </location>
</feature>
<dbReference type="EMBL" id="BMGI01000003">
    <property type="protein sequence ID" value="GGD38567.1"/>
    <property type="molecule type" value="Genomic_DNA"/>
</dbReference>
<evidence type="ECO:0000313" key="2">
    <source>
        <dbReference type="EMBL" id="GGD38567.1"/>
    </source>
</evidence>
<dbReference type="Proteomes" id="UP000617355">
    <property type="component" value="Unassembled WGS sequence"/>
</dbReference>
<feature type="transmembrane region" description="Helical" evidence="1">
    <location>
        <begin position="103"/>
        <end position="122"/>
    </location>
</feature>
<feature type="transmembrane region" description="Helical" evidence="1">
    <location>
        <begin position="6"/>
        <end position="32"/>
    </location>
</feature>
<protein>
    <submittedName>
        <fullName evidence="2">Uncharacterized protein</fullName>
    </submittedName>
</protein>
<gene>
    <name evidence="2" type="ORF">GCM10011358_23020</name>
</gene>
<keyword evidence="1" id="KW-0812">Transmembrane</keyword>
<organism evidence="2 3">
    <name type="scientific">Sinisalibacter lacisalsi</name>
    <dbReference type="NCBI Taxonomy" id="1526570"/>
    <lineage>
        <taxon>Bacteria</taxon>
        <taxon>Pseudomonadati</taxon>
        <taxon>Pseudomonadota</taxon>
        <taxon>Alphaproteobacteria</taxon>
        <taxon>Rhodobacterales</taxon>
        <taxon>Roseobacteraceae</taxon>
        <taxon>Sinisalibacter</taxon>
    </lineage>
</organism>
<name>A0ABQ1QRI8_9RHOB</name>
<keyword evidence="3" id="KW-1185">Reference proteome</keyword>
<evidence type="ECO:0000256" key="1">
    <source>
        <dbReference type="SAM" id="Phobius"/>
    </source>
</evidence>
<feature type="transmembrane region" description="Helical" evidence="1">
    <location>
        <begin position="134"/>
        <end position="157"/>
    </location>
</feature>
<feature type="transmembrane region" description="Helical" evidence="1">
    <location>
        <begin position="53"/>
        <end position="74"/>
    </location>
</feature>
<comment type="caution">
    <text evidence="2">The sequence shown here is derived from an EMBL/GenBank/DDBJ whole genome shotgun (WGS) entry which is preliminary data.</text>
</comment>
<proteinExistence type="predicted"/>
<dbReference type="RefSeq" id="WP_188527793.1">
    <property type="nucleotide sequence ID" value="NZ_BMGI01000003.1"/>
</dbReference>